<name>A0A9P5SG85_9FUNG</name>
<dbReference type="AlphaFoldDB" id="A0A9P5SG85"/>
<comment type="caution">
    <text evidence="2">The sequence shown here is derived from an EMBL/GenBank/DDBJ whole genome shotgun (WGS) entry which is preliminary data.</text>
</comment>
<gene>
    <name evidence="2" type="ORF">BG006_009836</name>
</gene>
<keyword evidence="1" id="KW-0175">Coiled coil</keyword>
<sequence>MEPRPQAISQGVEQTIMYIQRALSFIPGVVYSQQFATPEDRLRAICEAVQNDAVLLQQAQIKIEQQDMTILQAERDQARIEMQQVKREVESYKKNMTAPPAQIYHFPRLPLQTAPANMAEKLMEAKAEVTDVASEIEMLKSTIKNIKEHQSKAKAALKVKRNKLRDLERCEGGRVLDLSLRLEELEKQSLDMRVELHTKDQKSKQVLEGNTRETEGMVRAKDQMRTFLQVVQSRADQLLDAIDMARTMMDHQDPIMKEWHDRTEASESRVKELDTELEESKGLSGCVI</sequence>
<evidence type="ECO:0000313" key="3">
    <source>
        <dbReference type="Proteomes" id="UP000696485"/>
    </source>
</evidence>
<reference evidence="2" key="1">
    <citation type="journal article" date="2020" name="Fungal Divers.">
        <title>Resolving the Mortierellaceae phylogeny through synthesis of multi-gene phylogenetics and phylogenomics.</title>
        <authorList>
            <person name="Vandepol N."/>
            <person name="Liber J."/>
            <person name="Desiro A."/>
            <person name="Na H."/>
            <person name="Kennedy M."/>
            <person name="Barry K."/>
            <person name="Grigoriev I.V."/>
            <person name="Miller A.N."/>
            <person name="O'Donnell K."/>
            <person name="Stajich J.E."/>
            <person name="Bonito G."/>
        </authorList>
    </citation>
    <scope>NUCLEOTIDE SEQUENCE</scope>
    <source>
        <strain evidence="2">NVP1</strain>
    </source>
</reference>
<keyword evidence="3" id="KW-1185">Reference proteome</keyword>
<protein>
    <submittedName>
        <fullName evidence="2">Uncharacterized protein</fullName>
    </submittedName>
</protein>
<evidence type="ECO:0000256" key="1">
    <source>
        <dbReference type="SAM" id="Coils"/>
    </source>
</evidence>
<proteinExistence type="predicted"/>
<accession>A0A9P5SG85</accession>
<dbReference type="Proteomes" id="UP000696485">
    <property type="component" value="Unassembled WGS sequence"/>
</dbReference>
<organism evidence="2 3">
    <name type="scientific">Podila minutissima</name>
    <dbReference type="NCBI Taxonomy" id="64525"/>
    <lineage>
        <taxon>Eukaryota</taxon>
        <taxon>Fungi</taxon>
        <taxon>Fungi incertae sedis</taxon>
        <taxon>Mucoromycota</taxon>
        <taxon>Mortierellomycotina</taxon>
        <taxon>Mortierellomycetes</taxon>
        <taxon>Mortierellales</taxon>
        <taxon>Mortierellaceae</taxon>
        <taxon>Podila</taxon>
    </lineage>
</organism>
<evidence type="ECO:0000313" key="2">
    <source>
        <dbReference type="EMBL" id="KAF9326774.1"/>
    </source>
</evidence>
<feature type="coiled-coil region" evidence="1">
    <location>
        <begin position="56"/>
        <end position="95"/>
    </location>
</feature>
<dbReference type="EMBL" id="JAAAUY010000738">
    <property type="protein sequence ID" value="KAF9326774.1"/>
    <property type="molecule type" value="Genomic_DNA"/>
</dbReference>